<proteinExistence type="predicted"/>
<protein>
    <submittedName>
        <fullName evidence="2">Uncharacterized protein</fullName>
    </submittedName>
</protein>
<evidence type="ECO:0000313" key="2">
    <source>
        <dbReference type="EMBL" id="GBP69420.1"/>
    </source>
</evidence>
<keyword evidence="3" id="KW-1185">Reference proteome</keyword>
<evidence type="ECO:0000256" key="1">
    <source>
        <dbReference type="SAM" id="MobiDB-lite"/>
    </source>
</evidence>
<feature type="region of interest" description="Disordered" evidence="1">
    <location>
        <begin position="34"/>
        <end position="60"/>
    </location>
</feature>
<organism evidence="2 3">
    <name type="scientific">Eumeta variegata</name>
    <name type="common">Bagworm moth</name>
    <name type="synonym">Eumeta japonica</name>
    <dbReference type="NCBI Taxonomy" id="151549"/>
    <lineage>
        <taxon>Eukaryota</taxon>
        <taxon>Metazoa</taxon>
        <taxon>Ecdysozoa</taxon>
        <taxon>Arthropoda</taxon>
        <taxon>Hexapoda</taxon>
        <taxon>Insecta</taxon>
        <taxon>Pterygota</taxon>
        <taxon>Neoptera</taxon>
        <taxon>Endopterygota</taxon>
        <taxon>Lepidoptera</taxon>
        <taxon>Glossata</taxon>
        <taxon>Ditrysia</taxon>
        <taxon>Tineoidea</taxon>
        <taxon>Psychidae</taxon>
        <taxon>Oiketicinae</taxon>
        <taxon>Eumeta</taxon>
    </lineage>
</organism>
<sequence>MSAAEKGIVIPEAFLNHKIPLSKTVLRRVLEIPEGAPQATSERKGSRRLDTYPPHSPRAARGLSTTVVTDAVKEAVTDGLTWYSRREACSLDCH</sequence>
<name>A0A4C1Y1N5_EUMVA</name>
<evidence type="ECO:0000313" key="3">
    <source>
        <dbReference type="Proteomes" id="UP000299102"/>
    </source>
</evidence>
<dbReference type="EMBL" id="BGZK01001040">
    <property type="protein sequence ID" value="GBP69420.1"/>
    <property type="molecule type" value="Genomic_DNA"/>
</dbReference>
<accession>A0A4C1Y1N5</accession>
<dbReference type="Proteomes" id="UP000299102">
    <property type="component" value="Unassembled WGS sequence"/>
</dbReference>
<comment type="caution">
    <text evidence="2">The sequence shown here is derived from an EMBL/GenBank/DDBJ whole genome shotgun (WGS) entry which is preliminary data.</text>
</comment>
<dbReference type="AlphaFoldDB" id="A0A4C1Y1N5"/>
<reference evidence="2 3" key="1">
    <citation type="journal article" date="2019" name="Commun. Biol.">
        <title>The bagworm genome reveals a unique fibroin gene that provides high tensile strength.</title>
        <authorList>
            <person name="Kono N."/>
            <person name="Nakamura H."/>
            <person name="Ohtoshi R."/>
            <person name="Tomita M."/>
            <person name="Numata K."/>
            <person name="Arakawa K."/>
        </authorList>
    </citation>
    <scope>NUCLEOTIDE SEQUENCE [LARGE SCALE GENOMIC DNA]</scope>
</reference>
<gene>
    <name evidence="2" type="ORF">EVAR_52692_1</name>
</gene>
<feature type="compositionally biased region" description="Basic and acidic residues" evidence="1">
    <location>
        <begin position="41"/>
        <end position="50"/>
    </location>
</feature>